<evidence type="ECO:0000256" key="3">
    <source>
        <dbReference type="ARBA" id="ARBA00022729"/>
    </source>
</evidence>
<evidence type="ECO:0000256" key="6">
    <source>
        <dbReference type="SAM" id="SignalP"/>
    </source>
</evidence>
<sequence>MKKLIHTLIITTLFVTMSSSCMDALEEKVFSQTTPDNLLDNENGIMALLGSCYGFTQNADRQRINMGEYPTDIAFQTGGFENGIAINFLTFSWDPSVGLFNMYYNIPYQAIRDANVLLENIDGADISEEKINLYKSEARFLRAFNYYRLYNWFGPTPLRQSSSDELVLPRANEEELLSFIEQELMDVVPFLPDPGNEEAYGRATKGAALGVLTKFYLNTKQWQKCADVALQVIELGYYELFPVFEDMLKVENEGNREMIMVNAAIPQMFANNYMPAAFPIGFRSWPEKGLIMQSNWNNPQTQYRLRDGFYDSFEEGDLRKEPILTAYINNAGNTINLRDQPDNTRSFRYWPDPDAQGENHGNDVPEIRYADILLSRAEALNELNGLNQESLNLINEVRFRAGLEDLEMSDFSGETDLRTHILMERSWEFYSEGLRREDLIRHGEFINSAISRGVSNARPHHNRYPLPLGAMDSNPELVQNEGY</sequence>
<keyword evidence="3 6" id="KW-0732">Signal</keyword>
<evidence type="ECO:0000313" key="10">
    <source>
        <dbReference type="Proteomes" id="UP001595818"/>
    </source>
</evidence>
<organism evidence="9 10">
    <name type="scientific">Negadavirga shengliensis</name>
    <dbReference type="NCBI Taxonomy" id="1389218"/>
    <lineage>
        <taxon>Bacteria</taxon>
        <taxon>Pseudomonadati</taxon>
        <taxon>Bacteroidota</taxon>
        <taxon>Cytophagia</taxon>
        <taxon>Cytophagales</taxon>
        <taxon>Cyclobacteriaceae</taxon>
        <taxon>Negadavirga</taxon>
    </lineage>
</organism>
<feature type="chain" id="PRO_5045613764" evidence="6">
    <location>
        <begin position="24"/>
        <end position="483"/>
    </location>
</feature>
<proteinExistence type="inferred from homology"/>
<dbReference type="InterPro" id="IPR033985">
    <property type="entry name" value="SusD-like_N"/>
</dbReference>
<comment type="subcellular location">
    <subcellularLocation>
        <location evidence="1">Cell outer membrane</location>
    </subcellularLocation>
</comment>
<feature type="signal peptide" evidence="6">
    <location>
        <begin position="1"/>
        <end position="23"/>
    </location>
</feature>
<protein>
    <submittedName>
        <fullName evidence="9">RagB/SusD family nutrient uptake outer membrane protein</fullName>
    </submittedName>
</protein>
<keyword evidence="5" id="KW-0998">Cell outer membrane</keyword>
<evidence type="ECO:0000313" key="9">
    <source>
        <dbReference type="EMBL" id="MFC4870296.1"/>
    </source>
</evidence>
<name>A0ABV9SVD4_9BACT</name>
<gene>
    <name evidence="9" type="ORF">ACFPFU_01275</name>
</gene>
<feature type="domain" description="RagB/SusD" evidence="7">
    <location>
        <begin position="356"/>
        <end position="483"/>
    </location>
</feature>
<evidence type="ECO:0000259" key="7">
    <source>
        <dbReference type="Pfam" id="PF07980"/>
    </source>
</evidence>
<dbReference type="InterPro" id="IPR012944">
    <property type="entry name" value="SusD_RagB_dom"/>
</dbReference>
<dbReference type="CDD" id="cd08977">
    <property type="entry name" value="SusD"/>
    <property type="match status" value="1"/>
</dbReference>
<evidence type="ECO:0000256" key="2">
    <source>
        <dbReference type="ARBA" id="ARBA00006275"/>
    </source>
</evidence>
<evidence type="ECO:0000256" key="1">
    <source>
        <dbReference type="ARBA" id="ARBA00004442"/>
    </source>
</evidence>
<evidence type="ECO:0000259" key="8">
    <source>
        <dbReference type="Pfam" id="PF14322"/>
    </source>
</evidence>
<accession>A0ABV9SVD4</accession>
<dbReference type="Gene3D" id="1.25.40.390">
    <property type="match status" value="1"/>
</dbReference>
<evidence type="ECO:0000256" key="4">
    <source>
        <dbReference type="ARBA" id="ARBA00023136"/>
    </source>
</evidence>
<keyword evidence="4" id="KW-0472">Membrane</keyword>
<dbReference type="InterPro" id="IPR011990">
    <property type="entry name" value="TPR-like_helical_dom_sf"/>
</dbReference>
<keyword evidence="10" id="KW-1185">Reference proteome</keyword>
<dbReference type="SUPFAM" id="SSF48452">
    <property type="entry name" value="TPR-like"/>
    <property type="match status" value="1"/>
</dbReference>
<dbReference type="Pfam" id="PF14322">
    <property type="entry name" value="SusD-like_3"/>
    <property type="match status" value="1"/>
</dbReference>
<dbReference type="RefSeq" id="WP_377060706.1">
    <property type="nucleotide sequence ID" value="NZ_JBHSJJ010000001.1"/>
</dbReference>
<dbReference type="Pfam" id="PF07980">
    <property type="entry name" value="SusD_RagB"/>
    <property type="match status" value="1"/>
</dbReference>
<dbReference type="EMBL" id="JBHSJJ010000001">
    <property type="protein sequence ID" value="MFC4870296.1"/>
    <property type="molecule type" value="Genomic_DNA"/>
</dbReference>
<reference evidence="10" key="1">
    <citation type="journal article" date="2019" name="Int. J. Syst. Evol. Microbiol.">
        <title>The Global Catalogue of Microorganisms (GCM) 10K type strain sequencing project: providing services to taxonomists for standard genome sequencing and annotation.</title>
        <authorList>
            <consortium name="The Broad Institute Genomics Platform"/>
            <consortium name="The Broad Institute Genome Sequencing Center for Infectious Disease"/>
            <person name="Wu L."/>
            <person name="Ma J."/>
        </authorList>
    </citation>
    <scope>NUCLEOTIDE SEQUENCE [LARGE SCALE GENOMIC DNA]</scope>
    <source>
        <strain evidence="10">CGMCC 4.7466</strain>
    </source>
</reference>
<dbReference type="Proteomes" id="UP001595818">
    <property type="component" value="Unassembled WGS sequence"/>
</dbReference>
<evidence type="ECO:0000256" key="5">
    <source>
        <dbReference type="ARBA" id="ARBA00023237"/>
    </source>
</evidence>
<comment type="similarity">
    <text evidence="2">Belongs to the SusD family.</text>
</comment>
<feature type="domain" description="SusD-like N-terminal" evidence="8">
    <location>
        <begin position="54"/>
        <end position="217"/>
    </location>
</feature>
<dbReference type="PROSITE" id="PS51257">
    <property type="entry name" value="PROKAR_LIPOPROTEIN"/>
    <property type="match status" value="1"/>
</dbReference>
<comment type="caution">
    <text evidence="9">The sequence shown here is derived from an EMBL/GenBank/DDBJ whole genome shotgun (WGS) entry which is preliminary data.</text>
</comment>